<dbReference type="InterPro" id="IPR045135">
    <property type="entry name" value="Rpn7_N"/>
</dbReference>
<dbReference type="STRING" id="45235.A0A2K3Q6C9"/>
<dbReference type="OrthoDB" id="422427at2759"/>
<dbReference type="Proteomes" id="UP000236621">
    <property type="component" value="Unassembled WGS sequence"/>
</dbReference>
<evidence type="ECO:0000256" key="2">
    <source>
        <dbReference type="ARBA" id="ARBA00004496"/>
    </source>
</evidence>
<comment type="similarity">
    <text evidence="3">Belongs to the CSN1 family.</text>
</comment>
<dbReference type="PANTHER" id="PTHR14145:SF2">
    <property type="entry name" value="COP9 SIGNALOSOME COMPLEX SUBUNIT 1"/>
    <property type="match status" value="1"/>
</dbReference>
<name>A0A2K3Q6C9_9HYPO</name>
<dbReference type="Pfam" id="PF10602">
    <property type="entry name" value="RPN7"/>
    <property type="match status" value="1"/>
</dbReference>
<comment type="subcellular location">
    <subcellularLocation>
        <location evidence="2">Cytoplasm</location>
    </subcellularLocation>
    <subcellularLocation>
        <location evidence="1">Nucleus</location>
    </subcellularLocation>
</comment>
<dbReference type="SUPFAM" id="SSF48452">
    <property type="entry name" value="TPR-like"/>
    <property type="match status" value="1"/>
</dbReference>
<evidence type="ECO:0000313" key="8">
    <source>
        <dbReference type="EMBL" id="PNY23061.1"/>
    </source>
</evidence>
<proteinExistence type="inferred from homology"/>
<dbReference type="PANTHER" id="PTHR14145">
    <property type="entry name" value="26S PROTESOME SUBUNIT 6"/>
    <property type="match status" value="1"/>
</dbReference>
<keyword evidence="4" id="KW-0963">Cytoplasm</keyword>
<gene>
    <name evidence="8" type="ORF">TCAP_06994</name>
</gene>
<dbReference type="GO" id="GO:0008180">
    <property type="term" value="C:COP9 signalosome"/>
    <property type="evidence" value="ECO:0007669"/>
    <property type="project" value="UniProtKB-KW"/>
</dbReference>
<dbReference type="AlphaFoldDB" id="A0A2K3Q6C9"/>
<dbReference type="PROSITE" id="PS50250">
    <property type="entry name" value="PCI"/>
    <property type="match status" value="1"/>
</dbReference>
<dbReference type="GO" id="GO:0005737">
    <property type="term" value="C:cytoplasm"/>
    <property type="evidence" value="ECO:0007669"/>
    <property type="project" value="UniProtKB-SubCell"/>
</dbReference>
<dbReference type="EMBL" id="NRSZ01001161">
    <property type="protein sequence ID" value="PNY23061.1"/>
    <property type="molecule type" value="Genomic_DNA"/>
</dbReference>
<protein>
    <submittedName>
        <fullName evidence="8">COP9 signalosome complex subunit 1</fullName>
    </submittedName>
</protein>
<sequence length="469" mass="52051">MAASDSVLAFFAPATSHGGVVVRGQPKLDLDLYIQNYTGRTRFDRLIFIGKTCVPLCVDALKAAIVESKKAPDVSRYRESWDCIRIAAPEEPEAQRDDAWIEKTEIGNRLETARLETELKGYKNNLIKESIRMGNEDLGKHLESVGKLQEAYDAYARMRQDVSTTKHIIDCSMHLANVSLQRRDWQMALTNVGKISVVQNSEEEKPMQAYTKIVSGISLLGIGHYGDAAQSFLQADANVPPAEYANIASPNDVAVYGGLTALATMDRQGLQQRVLENPDFRAFLEHEPHIRKAISLFNNGRYSSCLSILESARPDYLLDIYLQKHIPTIYSKIRSKCIVQYFVPFSCVTISSLDAAFAKPGESIEPELVNMIREGSLKARIDGKDKLLVAVRPDPRAAMQQEALEVARKYEHNAKERLRRISLVAAGLEVVGAKKPGADHVPGLSTDELWYDENRCLVQTGGGAVESQG</sequence>
<keyword evidence="5" id="KW-0736">Signalosome</keyword>
<dbReference type="InterPro" id="IPR019585">
    <property type="entry name" value="Rpn7/CSN1"/>
</dbReference>
<keyword evidence="6" id="KW-0539">Nucleus</keyword>
<accession>A0A2K3Q6C9</accession>
<comment type="caution">
    <text evidence="8">The sequence shown here is derived from an EMBL/GenBank/DDBJ whole genome shotgun (WGS) entry which is preliminary data.</text>
</comment>
<dbReference type="InterPro" id="IPR000717">
    <property type="entry name" value="PCI_dom"/>
</dbReference>
<evidence type="ECO:0000259" key="7">
    <source>
        <dbReference type="PROSITE" id="PS50250"/>
    </source>
</evidence>
<evidence type="ECO:0000256" key="5">
    <source>
        <dbReference type="ARBA" id="ARBA00022790"/>
    </source>
</evidence>
<organism evidence="8 9">
    <name type="scientific">Tolypocladium capitatum</name>
    <dbReference type="NCBI Taxonomy" id="45235"/>
    <lineage>
        <taxon>Eukaryota</taxon>
        <taxon>Fungi</taxon>
        <taxon>Dikarya</taxon>
        <taxon>Ascomycota</taxon>
        <taxon>Pezizomycotina</taxon>
        <taxon>Sordariomycetes</taxon>
        <taxon>Hypocreomycetidae</taxon>
        <taxon>Hypocreales</taxon>
        <taxon>Ophiocordycipitaceae</taxon>
        <taxon>Tolypocladium</taxon>
    </lineage>
</organism>
<dbReference type="SUPFAM" id="SSF46785">
    <property type="entry name" value="Winged helix' DNA-binding domain"/>
    <property type="match status" value="1"/>
</dbReference>
<dbReference type="InterPro" id="IPR011990">
    <property type="entry name" value="TPR-like_helical_dom_sf"/>
</dbReference>
<dbReference type="Gene3D" id="1.25.40.570">
    <property type="match status" value="1"/>
</dbReference>
<evidence type="ECO:0000256" key="4">
    <source>
        <dbReference type="ARBA" id="ARBA00022490"/>
    </source>
</evidence>
<dbReference type="Pfam" id="PF01399">
    <property type="entry name" value="PCI"/>
    <property type="match status" value="1"/>
</dbReference>
<dbReference type="SMART" id="SM00088">
    <property type="entry name" value="PINT"/>
    <property type="match status" value="1"/>
</dbReference>
<evidence type="ECO:0000256" key="3">
    <source>
        <dbReference type="ARBA" id="ARBA00008793"/>
    </source>
</evidence>
<dbReference type="InterPro" id="IPR036390">
    <property type="entry name" value="WH_DNA-bd_sf"/>
</dbReference>
<evidence type="ECO:0000256" key="1">
    <source>
        <dbReference type="ARBA" id="ARBA00004123"/>
    </source>
</evidence>
<evidence type="ECO:0000313" key="9">
    <source>
        <dbReference type="Proteomes" id="UP000236621"/>
    </source>
</evidence>
<feature type="domain" description="PCI" evidence="7">
    <location>
        <begin position="224"/>
        <end position="395"/>
    </location>
</feature>
<keyword evidence="9" id="KW-1185">Reference proteome</keyword>
<evidence type="ECO:0000256" key="6">
    <source>
        <dbReference type="ARBA" id="ARBA00023242"/>
    </source>
</evidence>
<reference evidence="8 9" key="1">
    <citation type="submission" date="2017-08" db="EMBL/GenBank/DDBJ databases">
        <title>Harnessing the power of phylogenomics to disentangle the directionality and signatures of interkingdom host jumping in the parasitic fungal genus Tolypocladium.</title>
        <authorList>
            <person name="Quandt C.A."/>
            <person name="Patterson W."/>
            <person name="Spatafora J.W."/>
        </authorList>
    </citation>
    <scope>NUCLEOTIDE SEQUENCE [LARGE SCALE GENOMIC DNA]</scope>
    <source>
        <strain evidence="8 9">CBS 113982</strain>
    </source>
</reference>